<gene>
    <name evidence="1" type="ORF">PMACD_LOCUS5134</name>
</gene>
<sequence>MGEEAVGPPQLDSCSYCPDTAVSVAIFIRESDMRRHQPATIVKPALSMTHSSHDCSACEVEASTRRATERERYSR</sequence>
<accession>A0A821QSF5</accession>
<name>A0A821QSF5_9NEOP</name>
<dbReference type="Proteomes" id="UP000663880">
    <property type="component" value="Unassembled WGS sequence"/>
</dbReference>
<keyword evidence="2" id="KW-1185">Reference proteome</keyword>
<comment type="caution">
    <text evidence="1">The sequence shown here is derived from an EMBL/GenBank/DDBJ whole genome shotgun (WGS) entry which is preliminary data.</text>
</comment>
<reference evidence="1" key="1">
    <citation type="submission" date="2021-02" db="EMBL/GenBank/DDBJ databases">
        <authorList>
            <person name="Steward A R."/>
        </authorList>
    </citation>
    <scope>NUCLEOTIDE SEQUENCE</scope>
</reference>
<organism evidence="1 2">
    <name type="scientific">Pieris macdunnoughi</name>
    <dbReference type="NCBI Taxonomy" id="345717"/>
    <lineage>
        <taxon>Eukaryota</taxon>
        <taxon>Metazoa</taxon>
        <taxon>Ecdysozoa</taxon>
        <taxon>Arthropoda</taxon>
        <taxon>Hexapoda</taxon>
        <taxon>Insecta</taxon>
        <taxon>Pterygota</taxon>
        <taxon>Neoptera</taxon>
        <taxon>Endopterygota</taxon>
        <taxon>Lepidoptera</taxon>
        <taxon>Glossata</taxon>
        <taxon>Ditrysia</taxon>
        <taxon>Papilionoidea</taxon>
        <taxon>Pieridae</taxon>
        <taxon>Pierinae</taxon>
        <taxon>Pieris</taxon>
    </lineage>
</organism>
<evidence type="ECO:0000313" key="2">
    <source>
        <dbReference type="Proteomes" id="UP000663880"/>
    </source>
</evidence>
<evidence type="ECO:0000313" key="1">
    <source>
        <dbReference type="EMBL" id="CAF4829149.1"/>
    </source>
</evidence>
<protein>
    <submittedName>
        <fullName evidence="1">Uncharacterized protein</fullName>
    </submittedName>
</protein>
<dbReference type="EMBL" id="CAJOBZ010000009">
    <property type="protein sequence ID" value="CAF4829149.1"/>
    <property type="molecule type" value="Genomic_DNA"/>
</dbReference>
<dbReference type="AlphaFoldDB" id="A0A821QSF5"/>
<proteinExistence type="predicted"/>